<reference evidence="3" key="1">
    <citation type="submission" date="2020-06" db="EMBL/GenBank/DDBJ databases">
        <title>A chromosome-scale genome assembly of Talaromyces rugulosus W13939.</title>
        <authorList>
            <person name="Wang B."/>
            <person name="Guo L."/>
            <person name="Ye K."/>
            <person name="Wang L."/>
        </authorList>
    </citation>
    <scope>NUCLEOTIDE SEQUENCE [LARGE SCALE GENOMIC DNA]</scope>
    <source>
        <strain evidence="3">W13939</strain>
    </source>
</reference>
<dbReference type="SMART" id="SM00248">
    <property type="entry name" value="ANK"/>
    <property type="match status" value="3"/>
</dbReference>
<evidence type="ECO:0000313" key="2">
    <source>
        <dbReference type="EMBL" id="QKX58645.1"/>
    </source>
</evidence>
<dbReference type="GO" id="GO:0009116">
    <property type="term" value="P:nucleoside metabolic process"/>
    <property type="evidence" value="ECO:0007669"/>
    <property type="project" value="InterPro"/>
</dbReference>
<protein>
    <recommendedName>
        <fullName evidence="1">Nucleoside phosphorylase domain-containing protein</fullName>
    </recommendedName>
</protein>
<name>A0A7H8QYV7_TALRU</name>
<dbReference type="Proteomes" id="UP000509510">
    <property type="component" value="Chromosome III"/>
</dbReference>
<dbReference type="PANTHER" id="PTHR46082">
    <property type="entry name" value="ATP/GTP-BINDING PROTEIN-RELATED"/>
    <property type="match status" value="1"/>
</dbReference>
<dbReference type="InterPro" id="IPR053137">
    <property type="entry name" value="NLR-like"/>
</dbReference>
<gene>
    <name evidence="2" type="ORF">TRUGW13939_05772</name>
</gene>
<proteinExistence type="predicted"/>
<dbReference type="Pfam" id="PF01048">
    <property type="entry name" value="PNP_UDP_1"/>
    <property type="match status" value="1"/>
</dbReference>
<dbReference type="KEGG" id="trg:TRUGW13939_05772"/>
<dbReference type="SUPFAM" id="SSF53167">
    <property type="entry name" value="Purine and uridine phosphorylases"/>
    <property type="match status" value="1"/>
</dbReference>
<dbReference type="Gene3D" id="3.40.50.1580">
    <property type="entry name" value="Nucleoside phosphorylase domain"/>
    <property type="match status" value="1"/>
</dbReference>
<sequence>MRQNAPTNRDGFSIAIICALPLEADAVEALFDETYDKFGKIYGKSFRDNNVYINGRIGQHDVVLCYLPNMGKGSAASAAANLRVSYTEIQLALVVGICGGVPFPSENAEIVLGDVIISDSVVEYDFGGQYPDGFRRKKGIKGMLGPPPPIIRSHLEALKSHKAQSEFRGRVYQHLQALQQAGQEVEWQHPGIERDVLFEACYRHKHYQEKEMAVKCVCLQCRSSSDPICEEALEGSCDGVGCYGQKVPRNRHNAGTTNPFVHIGTIASADTVMKSGEHRDKMAKRDNVIGFEMEGAGVWRNMPCIIIKGVCDYADSHKNKTWQRYASATGASAAKTFLEYWIHTTRGSMTVPLGSAQDLLTAIRGSRDDNIQFSRGIYATVQQQTDYQVSALRKFSTSFAANQNTLQTQISSMNNTVEAVSSVSQGKMDTMMGMLQKISGRLEPSHIQTSGQKDSSGLDLEMIRSIERLCGLVQEKESTIDTYDDDQADGIIDDLQVILASAQKKVETTWQMPDKWSSEESERANSTDIVRKIQRFNRRFGRDGLGLNQGVQRRMFQNNTFTQQESSYNRIDIGIGKLTVRFNKRTRPLRITRKDESFHLQTDRDLTDYSMTVLFTPTNPQRFHMLVASFFEEEIYHEKMQRRSISSISRLTVNRVLPNDSPIFLLVRMGYLSTVQEMIFNDPSLLRCHDDNGRSLLFFSMLQPEMCKFLVENGLDVDHVAYSDNGWLQSPLEVEYPCLGESNSEEIRAVGQCYRLLLEAGADPTISLDKASSPFLSGAVVIGIPDIIRIAWNPEIVGHFADINTYDIDNCFAEMLRAGANINIRNADGLTCLHICLQSSGTGLRATLWQRPITEYETLKFLVESGADPRAVNFSGMTVSDVAYTTSGRGFCGSYPGDLWDCVLQSCDYNIKEFRSIYRRKAKYTRFYTREVFENLWQGREEFCPYWDDSPWPPREDRKLKVK</sequence>
<dbReference type="InterPro" id="IPR035994">
    <property type="entry name" value="Nucleoside_phosphorylase_sf"/>
</dbReference>
<dbReference type="OrthoDB" id="4226305at2759"/>
<dbReference type="AlphaFoldDB" id="A0A7H8QYV7"/>
<feature type="domain" description="Nucleoside phosphorylase" evidence="1">
    <location>
        <begin position="14"/>
        <end position="136"/>
    </location>
</feature>
<organism evidence="2 3">
    <name type="scientific">Talaromyces rugulosus</name>
    <name type="common">Penicillium rugulosum</name>
    <dbReference type="NCBI Taxonomy" id="121627"/>
    <lineage>
        <taxon>Eukaryota</taxon>
        <taxon>Fungi</taxon>
        <taxon>Dikarya</taxon>
        <taxon>Ascomycota</taxon>
        <taxon>Pezizomycotina</taxon>
        <taxon>Eurotiomycetes</taxon>
        <taxon>Eurotiomycetidae</taxon>
        <taxon>Eurotiales</taxon>
        <taxon>Trichocomaceae</taxon>
        <taxon>Talaromyces</taxon>
        <taxon>Talaromyces sect. Islandici</taxon>
    </lineage>
</organism>
<dbReference type="InterPro" id="IPR000845">
    <property type="entry name" value="Nucleoside_phosphorylase_d"/>
</dbReference>
<dbReference type="RefSeq" id="XP_035344823.1">
    <property type="nucleotide sequence ID" value="XM_035488930.1"/>
</dbReference>
<dbReference type="Gene3D" id="1.25.40.20">
    <property type="entry name" value="Ankyrin repeat-containing domain"/>
    <property type="match status" value="2"/>
</dbReference>
<dbReference type="SUPFAM" id="SSF48403">
    <property type="entry name" value="Ankyrin repeat"/>
    <property type="match status" value="1"/>
</dbReference>
<evidence type="ECO:0000259" key="1">
    <source>
        <dbReference type="Pfam" id="PF01048"/>
    </source>
</evidence>
<evidence type="ECO:0000313" key="3">
    <source>
        <dbReference type="Proteomes" id="UP000509510"/>
    </source>
</evidence>
<dbReference type="GeneID" id="55993269"/>
<dbReference type="InterPro" id="IPR002110">
    <property type="entry name" value="Ankyrin_rpt"/>
</dbReference>
<dbReference type="InterPro" id="IPR036770">
    <property type="entry name" value="Ankyrin_rpt-contain_sf"/>
</dbReference>
<keyword evidence="3" id="KW-1185">Reference proteome</keyword>
<dbReference type="EMBL" id="CP055900">
    <property type="protein sequence ID" value="QKX58645.1"/>
    <property type="molecule type" value="Genomic_DNA"/>
</dbReference>
<accession>A0A7H8QYV7</accession>
<dbReference type="PANTHER" id="PTHR46082:SF6">
    <property type="entry name" value="AAA+ ATPASE DOMAIN-CONTAINING PROTEIN-RELATED"/>
    <property type="match status" value="1"/>
</dbReference>
<dbReference type="GO" id="GO:0003824">
    <property type="term" value="F:catalytic activity"/>
    <property type="evidence" value="ECO:0007669"/>
    <property type="project" value="InterPro"/>
</dbReference>